<organism evidence="2 3">
    <name type="scientific">Delitschia confertaspora ATCC 74209</name>
    <dbReference type="NCBI Taxonomy" id="1513339"/>
    <lineage>
        <taxon>Eukaryota</taxon>
        <taxon>Fungi</taxon>
        <taxon>Dikarya</taxon>
        <taxon>Ascomycota</taxon>
        <taxon>Pezizomycotina</taxon>
        <taxon>Dothideomycetes</taxon>
        <taxon>Pleosporomycetidae</taxon>
        <taxon>Pleosporales</taxon>
        <taxon>Delitschiaceae</taxon>
        <taxon>Delitschia</taxon>
    </lineage>
</organism>
<protein>
    <submittedName>
        <fullName evidence="2">Uncharacterized protein</fullName>
    </submittedName>
</protein>
<dbReference type="EMBL" id="ML994188">
    <property type="protein sequence ID" value="KAF2197907.1"/>
    <property type="molecule type" value="Genomic_DNA"/>
</dbReference>
<gene>
    <name evidence="2" type="ORF">GQ43DRAFT_443831</name>
</gene>
<name>A0A9P4JJM0_9PLEO</name>
<evidence type="ECO:0000256" key="1">
    <source>
        <dbReference type="SAM" id="Coils"/>
    </source>
</evidence>
<accession>A0A9P4JJM0</accession>
<comment type="caution">
    <text evidence="2">The sequence shown here is derived from an EMBL/GenBank/DDBJ whole genome shotgun (WGS) entry which is preliminary data.</text>
</comment>
<keyword evidence="1" id="KW-0175">Coiled coil</keyword>
<proteinExistence type="predicted"/>
<dbReference type="Proteomes" id="UP000799536">
    <property type="component" value="Unassembled WGS sequence"/>
</dbReference>
<dbReference type="AlphaFoldDB" id="A0A9P4JJM0"/>
<feature type="coiled-coil region" evidence="1">
    <location>
        <begin position="3"/>
        <end position="37"/>
    </location>
</feature>
<evidence type="ECO:0000313" key="2">
    <source>
        <dbReference type="EMBL" id="KAF2197907.1"/>
    </source>
</evidence>
<keyword evidence="3" id="KW-1185">Reference proteome</keyword>
<evidence type="ECO:0000313" key="3">
    <source>
        <dbReference type="Proteomes" id="UP000799536"/>
    </source>
</evidence>
<reference evidence="2" key="1">
    <citation type="journal article" date="2020" name="Stud. Mycol.">
        <title>101 Dothideomycetes genomes: a test case for predicting lifestyles and emergence of pathogens.</title>
        <authorList>
            <person name="Haridas S."/>
            <person name="Albert R."/>
            <person name="Binder M."/>
            <person name="Bloem J."/>
            <person name="Labutti K."/>
            <person name="Salamov A."/>
            <person name="Andreopoulos B."/>
            <person name="Baker S."/>
            <person name="Barry K."/>
            <person name="Bills G."/>
            <person name="Bluhm B."/>
            <person name="Cannon C."/>
            <person name="Castanera R."/>
            <person name="Culley D."/>
            <person name="Daum C."/>
            <person name="Ezra D."/>
            <person name="Gonzalez J."/>
            <person name="Henrissat B."/>
            <person name="Kuo A."/>
            <person name="Liang C."/>
            <person name="Lipzen A."/>
            <person name="Lutzoni F."/>
            <person name="Magnuson J."/>
            <person name="Mondo S."/>
            <person name="Nolan M."/>
            <person name="Ohm R."/>
            <person name="Pangilinan J."/>
            <person name="Park H.-J."/>
            <person name="Ramirez L."/>
            <person name="Alfaro M."/>
            <person name="Sun H."/>
            <person name="Tritt A."/>
            <person name="Yoshinaga Y."/>
            <person name="Zwiers L.-H."/>
            <person name="Turgeon B."/>
            <person name="Goodwin S."/>
            <person name="Spatafora J."/>
            <person name="Crous P."/>
            <person name="Grigoriev I."/>
        </authorList>
    </citation>
    <scope>NUCLEOTIDE SEQUENCE</scope>
    <source>
        <strain evidence="2">ATCC 74209</strain>
    </source>
</reference>
<sequence length="72" mass="7904">MGLQKSLKDLKDKENDIDKLLAQLAQQSDRMNSLLEHIKEGAGSKGSSEDVLTTFCDVIDEVLELKTITGPT</sequence>